<evidence type="ECO:0000313" key="2">
    <source>
        <dbReference type="Proteomes" id="UP001458880"/>
    </source>
</evidence>
<proteinExistence type="predicted"/>
<keyword evidence="2" id="KW-1185">Reference proteome</keyword>
<dbReference type="Proteomes" id="UP001458880">
    <property type="component" value="Unassembled WGS sequence"/>
</dbReference>
<name>A0AAW1MYQ8_POPJA</name>
<organism evidence="1 2">
    <name type="scientific">Popillia japonica</name>
    <name type="common">Japanese beetle</name>
    <dbReference type="NCBI Taxonomy" id="7064"/>
    <lineage>
        <taxon>Eukaryota</taxon>
        <taxon>Metazoa</taxon>
        <taxon>Ecdysozoa</taxon>
        <taxon>Arthropoda</taxon>
        <taxon>Hexapoda</taxon>
        <taxon>Insecta</taxon>
        <taxon>Pterygota</taxon>
        <taxon>Neoptera</taxon>
        <taxon>Endopterygota</taxon>
        <taxon>Coleoptera</taxon>
        <taxon>Polyphaga</taxon>
        <taxon>Scarabaeiformia</taxon>
        <taxon>Scarabaeidae</taxon>
        <taxon>Rutelinae</taxon>
        <taxon>Popillia</taxon>
    </lineage>
</organism>
<sequence length="199" mass="22380">MNENVYLHSTYQPDEAKTERTINWILDIEFGTIQTGENNTEDRIKESGKPDELRVPSPVNLLTSELESNEEVLKDDTFSTDGSTSGSSINTHRKTITVMRDYIDSEICNLCIDETYNAFGNIQETNTEKNSSIICQATSKSPPIPEMERNKDFSNDSCSIVEASDESSTFPYGETIFVTRKYVESLNAADIETENMSDN</sequence>
<comment type="caution">
    <text evidence="1">The sequence shown here is derived from an EMBL/GenBank/DDBJ whole genome shotgun (WGS) entry which is preliminary data.</text>
</comment>
<reference evidence="1 2" key="1">
    <citation type="journal article" date="2024" name="BMC Genomics">
        <title>De novo assembly and annotation of Popillia japonica's genome with initial clues to its potential as an invasive pest.</title>
        <authorList>
            <person name="Cucini C."/>
            <person name="Boschi S."/>
            <person name="Funari R."/>
            <person name="Cardaioli E."/>
            <person name="Iannotti N."/>
            <person name="Marturano G."/>
            <person name="Paoli F."/>
            <person name="Bruttini M."/>
            <person name="Carapelli A."/>
            <person name="Frati F."/>
            <person name="Nardi F."/>
        </authorList>
    </citation>
    <scope>NUCLEOTIDE SEQUENCE [LARGE SCALE GENOMIC DNA]</scope>
    <source>
        <strain evidence="1">DMR45628</strain>
    </source>
</reference>
<evidence type="ECO:0000313" key="1">
    <source>
        <dbReference type="EMBL" id="KAK9751472.1"/>
    </source>
</evidence>
<protein>
    <submittedName>
        <fullName evidence="1">Uncharacterized protein</fullName>
    </submittedName>
</protein>
<accession>A0AAW1MYQ8</accession>
<dbReference type="AlphaFoldDB" id="A0AAW1MYQ8"/>
<gene>
    <name evidence="1" type="ORF">QE152_g5019</name>
</gene>
<dbReference type="EMBL" id="JASPKY010000028">
    <property type="protein sequence ID" value="KAK9751472.1"/>
    <property type="molecule type" value="Genomic_DNA"/>
</dbReference>